<dbReference type="EMBL" id="JAJISD010000001">
    <property type="protein sequence ID" value="MCC8427646.1"/>
    <property type="molecule type" value="Genomic_DNA"/>
</dbReference>
<gene>
    <name evidence="1" type="ORF">LJ725_01620</name>
</gene>
<dbReference type="Proteomes" id="UP001198862">
    <property type="component" value="Unassembled WGS sequence"/>
</dbReference>
<proteinExistence type="predicted"/>
<protein>
    <submittedName>
        <fullName evidence="1">Uncharacterized protein</fullName>
    </submittedName>
</protein>
<name>A0ABS8KNJ3_9HYPH</name>
<dbReference type="RefSeq" id="WP_230548870.1">
    <property type="nucleotide sequence ID" value="NZ_JAJISD010000001.1"/>
</dbReference>
<evidence type="ECO:0000313" key="2">
    <source>
        <dbReference type="Proteomes" id="UP001198862"/>
    </source>
</evidence>
<sequence length="135" mass="14563">MPSTGVATGMSSLSWPSFLKNFPSGHLVVAVAVDVGADEIGSRRLRGLRDLLRQVVGGLSLRGAFALTVSRAAGFPEILCAFEVESDARLLTRLVRARIAEGYPGFASQYVFRLDDPLEAALRAGRWSNGDIDQR</sequence>
<keyword evidence="2" id="KW-1185">Reference proteome</keyword>
<evidence type="ECO:0000313" key="1">
    <source>
        <dbReference type="EMBL" id="MCC8427646.1"/>
    </source>
</evidence>
<accession>A0ABS8KNJ3</accession>
<organism evidence="1 2">
    <name type="scientific">Reyranella aquatilis</name>
    <dbReference type="NCBI Taxonomy" id="2035356"/>
    <lineage>
        <taxon>Bacteria</taxon>
        <taxon>Pseudomonadati</taxon>
        <taxon>Pseudomonadota</taxon>
        <taxon>Alphaproteobacteria</taxon>
        <taxon>Hyphomicrobiales</taxon>
        <taxon>Reyranellaceae</taxon>
        <taxon>Reyranella</taxon>
    </lineage>
</organism>
<reference evidence="1 2" key="1">
    <citation type="submission" date="2021-11" db="EMBL/GenBank/DDBJ databases">
        <authorList>
            <person name="Lee D.-H."/>
            <person name="Kim S.-B."/>
        </authorList>
    </citation>
    <scope>NUCLEOTIDE SEQUENCE [LARGE SCALE GENOMIC DNA]</scope>
    <source>
        <strain evidence="1 2">KCTC 52223</strain>
    </source>
</reference>
<comment type="caution">
    <text evidence="1">The sequence shown here is derived from an EMBL/GenBank/DDBJ whole genome shotgun (WGS) entry which is preliminary data.</text>
</comment>